<dbReference type="Gene3D" id="3.40.1380.20">
    <property type="entry name" value="Pyruvate kinase, C-terminal domain"/>
    <property type="match status" value="1"/>
</dbReference>
<dbReference type="InterPro" id="IPR015795">
    <property type="entry name" value="Pyrv_Knase_C"/>
</dbReference>
<dbReference type="InterPro" id="IPR015793">
    <property type="entry name" value="Pyrv_Knase_brl"/>
</dbReference>
<comment type="caution">
    <text evidence="18">The sequence shown here is derived from an EMBL/GenBank/DDBJ whole genome shotgun (WGS) entry which is preliminary data.</text>
</comment>
<organism evidence="18 19">
    <name type="scientific">[Myrmecia] bisecta</name>
    <dbReference type="NCBI Taxonomy" id="41462"/>
    <lineage>
        <taxon>Eukaryota</taxon>
        <taxon>Viridiplantae</taxon>
        <taxon>Chlorophyta</taxon>
        <taxon>core chlorophytes</taxon>
        <taxon>Trebouxiophyceae</taxon>
        <taxon>Trebouxiales</taxon>
        <taxon>Trebouxiaceae</taxon>
        <taxon>Myrmecia</taxon>
    </lineage>
</organism>
<evidence type="ECO:0000256" key="5">
    <source>
        <dbReference type="ARBA" id="ARBA00022679"/>
    </source>
</evidence>
<sequence>MATTQAPAGPKTKWHFLENLDLKSLLKPSPSHLPFTATKVTITIGPPCQSVEMLCQLLEAGVTCARCDLTWGTLEFHRKSLENLHEAMLRTRKLCAVMLDTTGREIVIDRDTVPDENGWLEHTTDLTIEAQDKVVLSTKPNVEVPGALVLRLSYAKYPSMMEVGDQLLLGRYLATGSEQSSVWLSVDEVTPDQVSCTARNHAVLAGLLTVFHTERSTYSLANVQNDLPILSAADKEMITKLGRAYDIDFVSLSYTRTAEDITEVRSFLDNVNMPFSKVLAKLESRQALYNFPAIAGVADGIIISRGNLGLDVPPEKIALVQKGIAIVCNILGKPCMITRVLDSMVAAPRPTRAEATDVANAVLDGVDAILAGAETVRGKYPLETVQTALRISREAEEVFDRKHHFEVVMQAAGEVSAENERRYEEEQAADGDQNGHVAPEPVHHEAEVYEYEGNPSGVHTPAVLARMESMASSAVRAAEKVGAAMIICYTHTGTIASLVSKYRPRQPIMVLVVPRLVSDNLAWKLEGSQTAKQLQIISGVRPTLAAPSPSWEMLMEEVVQMNVAAGMIKPGDNLVVIQRLRETLVLKIVTVNSRGTGLAIVRSKSLEELMKATAGIPLDEELPVDSEGQGGLASSLSLKPSDVKDLSISHNGIEVVDPMTQPAIVPPPSPRNPRHPGFISRVMGGQASFKFPANHYVEE</sequence>
<dbReference type="InterPro" id="IPR015806">
    <property type="entry name" value="Pyrv_Knase_insert_dom_sf"/>
</dbReference>
<protein>
    <recommendedName>
        <fullName evidence="4 14">Pyruvate kinase</fullName>
        <ecNumber evidence="4 14">2.7.1.40</ecNumber>
    </recommendedName>
</protein>
<accession>A0AAW1PB70</accession>
<evidence type="ECO:0000256" key="1">
    <source>
        <dbReference type="ARBA" id="ARBA00001958"/>
    </source>
</evidence>
<comment type="catalytic activity">
    <reaction evidence="13 14">
        <text>pyruvate + ATP = phosphoenolpyruvate + ADP + H(+)</text>
        <dbReference type="Rhea" id="RHEA:18157"/>
        <dbReference type="ChEBI" id="CHEBI:15361"/>
        <dbReference type="ChEBI" id="CHEBI:15378"/>
        <dbReference type="ChEBI" id="CHEBI:30616"/>
        <dbReference type="ChEBI" id="CHEBI:58702"/>
        <dbReference type="ChEBI" id="CHEBI:456216"/>
        <dbReference type="EC" id="2.7.1.40"/>
    </reaction>
</comment>
<evidence type="ECO:0000259" key="16">
    <source>
        <dbReference type="Pfam" id="PF00224"/>
    </source>
</evidence>
<keyword evidence="5 14" id="KW-0808">Transferase</keyword>
<evidence type="ECO:0000256" key="15">
    <source>
        <dbReference type="SAM" id="MobiDB-lite"/>
    </source>
</evidence>
<feature type="region of interest" description="Disordered" evidence="15">
    <location>
        <begin position="416"/>
        <end position="436"/>
    </location>
</feature>
<evidence type="ECO:0000256" key="3">
    <source>
        <dbReference type="ARBA" id="ARBA00008663"/>
    </source>
</evidence>
<dbReference type="SUPFAM" id="SSF52935">
    <property type="entry name" value="PK C-terminal domain-like"/>
    <property type="match status" value="1"/>
</dbReference>
<gene>
    <name evidence="18" type="ORF">WJX72_011225</name>
</gene>
<evidence type="ECO:0000313" key="19">
    <source>
        <dbReference type="Proteomes" id="UP001489004"/>
    </source>
</evidence>
<feature type="domain" description="Pyruvate kinase C-terminal" evidence="17">
    <location>
        <begin position="468"/>
        <end position="580"/>
    </location>
</feature>
<evidence type="ECO:0000256" key="6">
    <source>
        <dbReference type="ARBA" id="ARBA00022723"/>
    </source>
</evidence>
<dbReference type="InterPro" id="IPR036918">
    <property type="entry name" value="Pyrv_Knase_C_sf"/>
</dbReference>
<name>A0AAW1PB70_9CHLO</name>
<dbReference type="Pfam" id="PF02887">
    <property type="entry name" value="PK_C"/>
    <property type="match status" value="1"/>
</dbReference>
<evidence type="ECO:0000313" key="18">
    <source>
        <dbReference type="EMBL" id="KAK9805287.1"/>
    </source>
</evidence>
<evidence type="ECO:0000256" key="12">
    <source>
        <dbReference type="ARBA" id="ARBA00023317"/>
    </source>
</evidence>
<evidence type="ECO:0000256" key="11">
    <source>
        <dbReference type="ARBA" id="ARBA00023152"/>
    </source>
</evidence>
<evidence type="ECO:0000256" key="2">
    <source>
        <dbReference type="ARBA" id="ARBA00004997"/>
    </source>
</evidence>
<dbReference type="InterPro" id="IPR040442">
    <property type="entry name" value="Pyrv_kinase-like_dom_sf"/>
</dbReference>
<evidence type="ECO:0000256" key="8">
    <source>
        <dbReference type="ARBA" id="ARBA00022777"/>
    </source>
</evidence>
<comment type="similarity">
    <text evidence="3 14">Belongs to the pyruvate kinase family.</text>
</comment>
<keyword evidence="10 14" id="KW-0460">Magnesium</keyword>
<dbReference type="PANTHER" id="PTHR11817">
    <property type="entry name" value="PYRUVATE KINASE"/>
    <property type="match status" value="1"/>
</dbReference>
<keyword evidence="11 14" id="KW-0324">Glycolysis</keyword>
<dbReference type="PRINTS" id="PR01050">
    <property type="entry name" value="PYRUVTKNASE"/>
</dbReference>
<evidence type="ECO:0000256" key="9">
    <source>
        <dbReference type="ARBA" id="ARBA00022840"/>
    </source>
</evidence>
<keyword evidence="6" id="KW-0479">Metal-binding</keyword>
<dbReference type="GO" id="GO:0005524">
    <property type="term" value="F:ATP binding"/>
    <property type="evidence" value="ECO:0007669"/>
    <property type="project" value="UniProtKB-KW"/>
</dbReference>
<feature type="domain" description="Pyruvate kinase barrel" evidence="16">
    <location>
        <begin position="37"/>
        <end position="385"/>
    </location>
</feature>
<dbReference type="Proteomes" id="UP001489004">
    <property type="component" value="Unassembled WGS sequence"/>
</dbReference>
<evidence type="ECO:0000256" key="13">
    <source>
        <dbReference type="ARBA" id="ARBA00048152"/>
    </source>
</evidence>
<dbReference type="Gene3D" id="3.20.20.60">
    <property type="entry name" value="Phosphoenolpyruvate-binding domains"/>
    <property type="match status" value="1"/>
</dbReference>
<dbReference type="EC" id="2.7.1.40" evidence="4 14"/>
<keyword evidence="19" id="KW-1185">Reference proteome</keyword>
<evidence type="ECO:0000259" key="17">
    <source>
        <dbReference type="Pfam" id="PF02887"/>
    </source>
</evidence>
<keyword evidence="12" id="KW-0670">Pyruvate</keyword>
<comment type="cofactor">
    <cofactor evidence="1">
        <name>K(+)</name>
        <dbReference type="ChEBI" id="CHEBI:29103"/>
    </cofactor>
</comment>
<evidence type="ECO:0000256" key="10">
    <source>
        <dbReference type="ARBA" id="ARBA00022842"/>
    </source>
</evidence>
<dbReference type="Gene3D" id="2.40.33.10">
    <property type="entry name" value="PK beta-barrel domain-like"/>
    <property type="match status" value="1"/>
</dbReference>
<keyword evidence="9" id="KW-0067">ATP-binding</keyword>
<evidence type="ECO:0000256" key="14">
    <source>
        <dbReference type="RuleBase" id="RU000504"/>
    </source>
</evidence>
<proteinExistence type="inferred from homology"/>
<evidence type="ECO:0000256" key="4">
    <source>
        <dbReference type="ARBA" id="ARBA00012142"/>
    </source>
</evidence>
<comment type="pathway">
    <text evidence="2 14">Carbohydrate degradation; glycolysis; pyruvate from D-glyceraldehyde 3-phosphate: step 5/5.</text>
</comment>
<keyword evidence="7" id="KW-0547">Nucleotide-binding</keyword>
<dbReference type="InterPro" id="IPR001697">
    <property type="entry name" value="Pyr_Knase"/>
</dbReference>
<dbReference type="EMBL" id="JALJOR010000016">
    <property type="protein sequence ID" value="KAK9805287.1"/>
    <property type="molecule type" value="Genomic_DNA"/>
</dbReference>
<dbReference type="GO" id="GO:0030955">
    <property type="term" value="F:potassium ion binding"/>
    <property type="evidence" value="ECO:0007669"/>
    <property type="project" value="InterPro"/>
</dbReference>
<dbReference type="GO" id="GO:0000287">
    <property type="term" value="F:magnesium ion binding"/>
    <property type="evidence" value="ECO:0007669"/>
    <property type="project" value="InterPro"/>
</dbReference>
<keyword evidence="8 14" id="KW-0418">Kinase</keyword>
<dbReference type="InterPro" id="IPR015813">
    <property type="entry name" value="Pyrv/PenolPyrv_kinase-like_dom"/>
</dbReference>
<dbReference type="GO" id="GO:0004743">
    <property type="term" value="F:pyruvate kinase activity"/>
    <property type="evidence" value="ECO:0007669"/>
    <property type="project" value="UniProtKB-EC"/>
</dbReference>
<dbReference type="SUPFAM" id="SSF51621">
    <property type="entry name" value="Phosphoenolpyruvate/pyruvate domain"/>
    <property type="match status" value="1"/>
</dbReference>
<dbReference type="AlphaFoldDB" id="A0AAW1PB70"/>
<reference evidence="18 19" key="1">
    <citation type="journal article" date="2024" name="Nat. Commun.">
        <title>Phylogenomics reveals the evolutionary origins of lichenization in chlorophyte algae.</title>
        <authorList>
            <person name="Puginier C."/>
            <person name="Libourel C."/>
            <person name="Otte J."/>
            <person name="Skaloud P."/>
            <person name="Haon M."/>
            <person name="Grisel S."/>
            <person name="Petersen M."/>
            <person name="Berrin J.G."/>
            <person name="Delaux P.M."/>
            <person name="Dal Grande F."/>
            <person name="Keller J."/>
        </authorList>
    </citation>
    <scope>NUCLEOTIDE SEQUENCE [LARGE SCALE GENOMIC DNA]</scope>
    <source>
        <strain evidence="18 19">SAG 2043</strain>
    </source>
</reference>
<evidence type="ECO:0000256" key="7">
    <source>
        <dbReference type="ARBA" id="ARBA00022741"/>
    </source>
</evidence>
<dbReference type="GO" id="GO:0016301">
    <property type="term" value="F:kinase activity"/>
    <property type="evidence" value="ECO:0007669"/>
    <property type="project" value="UniProtKB-KW"/>
</dbReference>
<dbReference type="Pfam" id="PF00224">
    <property type="entry name" value="PK"/>
    <property type="match status" value="1"/>
</dbReference>